<feature type="domain" description="THIF-type NAD/FAD binding fold" evidence="1">
    <location>
        <begin position="77"/>
        <end position="265"/>
    </location>
</feature>
<dbReference type="PANTHER" id="PTHR43267:SF3">
    <property type="entry name" value="THIF PROTEIN"/>
    <property type="match status" value="1"/>
</dbReference>
<dbReference type="KEGG" id="aft:BBF96_07250"/>
<dbReference type="PANTHER" id="PTHR43267">
    <property type="entry name" value="TRNA THREONYLCARBAMOYLADENOSINE DEHYDRATASE"/>
    <property type="match status" value="1"/>
</dbReference>
<name>A0A3Q9HQM9_9FIRM</name>
<dbReference type="OrthoDB" id="9804286at2"/>
<accession>A0A3Q9HQM9</accession>
<keyword evidence="4" id="KW-1185">Reference proteome</keyword>
<proteinExistence type="predicted"/>
<evidence type="ECO:0000313" key="3">
    <source>
        <dbReference type="EMBL" id="AZR73198.1"/>
    </source>
</evidence>
<dbReference type="AlphaFoldDB" id="A0A3Q9HQM9"/>
<dbReference type="InterPro" id="IPR012729">
    <property type="entry name" value="ThiF_fam2"/>
</dbReference>
<dbReference type="NCBIfam" id="TIGR02354">
    <property type="entry name" value="thiF_fam2"/>
    <property type="match status" value="1"/>
</dbReference>
<evidence type="ECO:0000313" key="4">
    <source>
        <dbReference type="Proteomes" id="UP000267250"/>
    </source>
</evidence>
<dbReference type="EMBL" id="CP016379">
    <property type="protein sequence ID" value="AZR73198.1"/>
    <property type="molecule type" value="Genomic_DNA"/>
</dbReference>
<gene>
    <name evidence="3" type="ORF">BBF96_07250</name>
</gene>
<evidence type="ECO:0000259" key="2">
    <source>
        <dbReference type="Pfam" id="PF14453"/>
    </source>
</evidence>
<dbReference type="Gene3D" id="3.40.50.720">
    <property type="entry name" value="NAD(P)-binding Rossmann-like Domain"/>
    <property type="match status" value="1"/>
</dbReference>
<feature type="domain" description="ThiS-like ubiquitin" evidence="2">
    <location>
        <begin position="1"/>
        <end position="57"/>
    </location>
</feature>
<sequence>MNIFVNERNFTIKEGTTAFEVRDMVKKDADIVVLNGFIIREDMILKENDKLTLIKRGEIPDKNELEALLIARHTPGVHEKVKKAYIGIAGLGGLGSNVAISLARIGIGRLLLVDFDVVEPSNLNRQQYFIKHIGMLKTEAMKDIISQINPFVKVDIKNAYLDENNISDIFSKVDIIVEAFDNPHSKATLVNTVLNKMPGKIIVAASGMAGYFSNNTIVTRKIKNNFYLVGDGISEAKPGCGLMAPRVCIAANHQANTVLRLIMGEKGV</sequence>
<dbReference type="GO" id="GO:0008641">
    <property type="term" value="F:ubiquitin-like modifier activating enzyme activity"/>
    <property type="evidence" value="ECO:0007669"/>
    <property type="project" value="InterPro"/>
</dbReference>
<dbReference type="InterPro" id="IPR045886">
    <property type="entry name" value="ThiF/MoeB/HesA"/>
</dbReference>
<dbReference type="InterPro" id="IPR000594">
    <property type="entry name" value="ThiF_NAD_FAD-bd"/>
</dbReference>
<dbReference type="GO" id="GO:0061504">
    <property type="term" value="P:cyclic threonylcarbamoyladenosine biosynthetic process"/>
    <property type="evidence" value="ECO:0007669"/>
    <property type="project" value="TreeGrafter"/>
</dbReference>
<dbReference type="NCBIfam" id="NF006395">
    <property type="entry name" value="PRK08644.1"/>
    <property type="match status" value="1"/>
</dbReference>
<dbReference type="GO" id="GO:0061503">
    <property type="term" value="F:tRNA threonylcarbamoyladenosine dehydratase"/>
    <property type="evidence" value="ECO:0007669"/>
    <property type="project" value="TreeGrafter"/>
</dbReference>
<evidence type="ECO:0000259" key="1">
    <source>
        <dbReference type="Pfam" id="PF00899"/>
    </source>
</evidence>
<dbReference type="RefSeq" id="WP_127016531.1">
    <property type="nucleotide sequence ID" value="NZ_CP016379.1"/>
</dbReference>
<reference evidence="3 4" key="1">
    <citation type="submission" date="2016-07" db="EMBL/GenBank/DDBJ databases">
        <title>Genome and transcriptome analysis of iron-reducing fermentative bacteria Anoxybacter fermentans.</title>
        <authorList>
            <person name="Zeng X."/>
            <person name="Shao Z."/>
        </authorList>
    </citation>
    <scope>NUCLEOTIDE SEQUENCE [LARGE SCALE GENOMIC DNA]</scope>
    <source>
        <strain evidence="3 4">DY22613</strain>
    </source>
</reference>
<protein>
    <submittedName>
        <fullName evidence="3">Thiamine biosynthesis protein ThiF</fullName>
    </submittedName>
</protein>
<dbReference type="Pfam" id="PF00899">
    <property type="entry name" value="ThiF"/>
    <property type="match status" value="1"/>
</dbReference>
<organism evidence="3 4">
    <name type="scientific">Anoxybacter fermentans</name>
    <dbReference type="NCBI Taxonomy" id="1323375"/>
    <lineage>
        <taxon>Bacteria</taxon>
        <taxon>Bacillati</taxon>
        <taxon>Bacillota</taxon>
        <taxon>Clostridia</taxon>
        <taxon>Halanaerobiales</taxon>
        <taxon>Anoxybacter</taxon>
    </lineage>
</organism>
<dbReference type="Pfam" id="PF14453">
    <property type="entry name" value="ThiS-like"/>
    <property type="match status" value="1"/>
</dbReference>
<dbReference type="InterPro" id="IPR035985">
    <property type="entry name" value="Ubiquitin-activating_enz"/>
</dbReference>
<dbReference type="InterPro" id="IPR032726">
    <property type="entry name" value="ThiS-like_dom"/>
</dbReference>
<dbReference type="SUPFAM" id="SSF69572">
    <property type="entry name" value="Activating enzymes of the ubiquitin-like proteins"/>
    <property type="match status" value="1"/>
</dbReference>
<dbReference type="Proteomes" id="UP000267250">
    <property type="component" value="Chromosome"/>
</dbReference>